<accession>A0A523UWQ2</accession>
<protein>
    <submittedName>
        <fullName evidence="1">Uncharacterized protein</fullName>
    </submittedName>
</protein>
<reference evidence="1 2" key="1">
    <citation type="submission" date="2019-03" db="EMBL/GenBank/DDBJ databases">
        <title>Metabolic potential of uncultured bacteria and archaea associated with petroleum seepage in deep-sea sediments.</title>
        <authorList>
            <person name="Dong X."/>
            <person name="Hubert C."/>
        </authorList>
    </citation>
    <scope>NUCLEOTIDE SEQUENCE [LARGE SCALE GENOMIC DNA]</scope>
    <source>
        <strain evidence="1">E29_bin78</strain>
    </source>
</reference>
<comment type="caution">
    <text evidence="1">The sequence shown here is derived from an EMBL/GenBank/DDBJ whole genome shotgun (WGS) entry which is preliminary data.</text>
</comment>
<sequence length="558" mass="62764">MSSIIKTKDGKRVIDYMAKDYESFRQAMIDLIPQKLPQWTDRSEADFGIVLIELFAYMADILSYYEDRIANESFLATAQERRSVIHHLRMIGYELAPAAPASALLSLTLSTKKIKELINGGEKSIQIEKGAQFTTKSSETEESITFEYVGEEPLSIDLDKDFSGNEESKKYVGIPVIQGKTVSEEKIGTSDGTPNRIFKLSRSKMIRDSLKIQVKTPDKVDDWVLKSSLIFSGHNDKHYFIQTDENDMTTVYFGDNLYGKIPEKDAEIIATYRVGGGRDGNVGANKITVISNAPKLQALAAKVTNETSASGGKERESIEHAIKFAPRVFRSLNRAVTKRDFTSLALSFPGVAKARAKGSGWNKINLYIVPEGKQCQPPTKTLKKKLINFFENKRMVGTFVDIQDPVCVAFNIWLKVTVAHNYFADEVKKKVEDAIRTLFEVDNVNFGQSMYISKIYETVEALEGVDAVFVYIFNRRNDLEFQDGQKAKDLSSNELTKRLTLPKETEDLETYVSGLVKNPIASEGMVKMRNYEIPTLGELTHELYIRTEDGLLKEEGSS</sequence>
<name>A0A523UWQ2_UNCAE</name>
<dbReference type="Proteomes" id="UP000320679">
    <property type="component" value="Unassembled WGS sequence"/>
</dbReference>
<dbReference type="AlphaFoldDB" id="A0A523UWQ2"/>
<organism evidence="1 2">
    <name type="scientific">Aerophobetes bacterium</name>
    <dbReference type="NCBI Taxonomy" id="2030807"/>
    <lineage>
        <taxon>Bacteria</taxon>
        <taxon>Candidatus Aerophobota</taxon>
    </lineage>
</organism>
<evidence type="ECO:0000313" key="2">
    <source>
        <dbReference type="Proteomes" id="UP000320679"/>
    </source>
</evidence>
<evidence type="ECO:0000313" key="1">
    <source>
        <dbReference type="EMBL" id="TET46789.1"/>
    </source>
</evidence>
<dbReference type="EMBL" id="SOJK01000114">
    <property type="protein sequence ID" value="TET46789.1"/>
    <property type="molecule type" value="Genomic_DNA"/>
</dbReference>
<gene>
    <name evidence="1" type="ORF">E3J59_02715</name>
</gene>
<proteinExistence type="predicted"/>